<feature type="binding site" evidence="2">
    <location>
        <position position="70"/>
    </location>
    <ligand>
        <name>Fe cation</name>
        <dbReference type="ChEBI" id="CHEBI:24875"/>
        <label>2</label>
    </ligand>
</feature>
<sequence length="277" mass="31537">MKTLKLLFIGDIFGKPGIETVKNLLPKLIKEHNLDFVIAQGENATGRKGLSYQDYQELSQAGVNCFTMGNHVWANQEIFDFIDHENIVRPFNISETYRGLGTKVFKIESKNLTLRVTSIMGITFNPLLRPWEQEYADNFFDAADRLLETHPADFDFIDFHGETTSEKHVFALYLDGQVDAVCGTHTHVQTNDYKVLPNGTCYISDAGMTGPENSAIGANFQEVYEKMRFDSKKPFKVSPNLTQFNSVILELNQDRSLNKIYPLNYEHLNFSEIDSNS</sequence>
<feature type="binding site" evidence="2">
    <location>
        <position position="42"/>
    </location>
    <ligand>
        <name>Fe cation</name>
        <dbReference type="ChEBI" id="CHEBI:24875"/>
        <label>2</label>
    </ligand>
</feature>
<dbReference type="PANTHER" id="PTHR36303:SF1">
    <property type="entry name" value="2',3'-CYCLIC-NUCLEOTIDE 2'-PHOSPHODIESTERASE"/>
    <property type="match status" value="1"/>
</dbReference>
<dbReference type="AlphaFoldDB" id="A0A449B0H8"/>
<geneLocation type="plasmid" evidence="3 4">
    <name>2</name>
</geneLocation>
<evidence type="ECO:0000256" key="1">
    <source>
        <dbReference type="PIRSR" id="PIRSR004789-50"/>
    </source>
</evidence>
<dbReference type="InterPro" id="IPR029052">
    <property type="entry name" value="Metallo-depent_PP-like"/>
</dbReference>
<feature type="binding site" evidence="2">
    <location>
        <position position="187"/>
    </location>
    <ligand>
        <name>Fe cation</name>
        <dbReference type="ChEBI" id="CHEBI:24875"/>
        <label>1</label>
    </ligand>
</feature>
<dbReference type="SUPFAM" id="SSF56300">
    <property type="entry name" value="Metallo-dependent phosphatases"/>
    <property type="match status" value="1"/>
</dbReference>
<dbReference type="Proteomes" id="UP000289862">
    <property type="component" value="Plasmid 2"/>
</dbReference>
<feature type="binding site" evidence="2">
    <location>
        <position position="43"/>
    </location>
    <ligand>
        <name>Fe cation</name>
        <dbReference type="ChEBI" id="CHEBI:24875"/>
        <label>1</label>
    </ligand>
</feature>
<keyword evidence="2" id="KW-0479">Metal-binding</keyword>
<feature type="active site" description="Proton donor" evidence="1">
    <location>
        <position position="71"/>
    </location>
</feature>
<accession>A0A449B0H8</accession>
<keyword evidence="3" id="KW-0614">Plasmid</keyword>
<dbReference type="PIRSF" id="PIRSF004789">
    <property type="entry name" value="DR1281"/>
    <property type="match status" value="1"/>
</dbReference>
<dbReference type="InterPro" id="IPR005235">
    <property type="entry name" value="YmdB-like"/>
</dbReference>
<dbReference type="GO" id="GO:0004113">
    <property type="term" value="F:2',3'-cyclic-nucleotide 3'-phosphodiesterase activity"/>
    <property type="evidence" value="ECO:0007669"/>
    <property type="project" value="TreeGrafter"/>
</dbReference>
<dbReference type="PANTHER" id="PTHR36303">
    <property type="entry name" value="2',3'-CYCLIC-NUCLEOTIDE 2'-PHOSPHODIESTERASE"/>
    <property type="match status" value="1"/>
</dbReference>
<evidence type="ECO:0000256" key="2">
    <source>
        <dbReference type="PIRSR" id="PIRSR004789-51"/>
    </source>
</evidence>
<dbReference type="Gene3D" id="3.60.21.10">
    <property type="match status" value="1"/>
</dbReference>
<proteinExistence type="predicted"/>
<feature type="binding site" evidence="2">
    <location>
        <position position="160"/>
    </location>
    <ligand>
        <name>Fe cation</name>
        <dbReference type="ChEBI" id="CHEBI:24875"/>
        <label>2</label>
    </ligand>
</feature>
<reference evidence="3 4" key="1">
    <citation type="submission" date="2019-01" db="EMBL/GenBank/DDBJ databases">
        <authorList>
            <consortium name="Pathogen Informatics"/>
        </authorList>
    </citation>
    <scope>NUCLEOTIDE SEQUENCE [LARGE SCALE GENOMIC DNA]</scope>
    <source>
        <strain evidence="3 4">NCTC10186</strain>
        <plasmid evidence="4">2</plasmid>
    </source>
</reference>
<protein>
    <submittedName>
        <fullName evidence="3">Metallophosphoesterase YmdB</fullName>
    </submittedName>
</protein>
<gene>
    <name evidence="3" type="primary">ymdB</name>
    <name evidence="3" type="ORF">NCTC10186_00779</name>
</gene>
<feature type="binding site" evidence="2">
    <location>
        <position position="185"/>
    </location>
    <ligand>
        <name>Fe cation</name>
        <dbReference type="ChEBI" id="CHEBI:24875"/>
        <label>2</label>
    </ligand>
</feature>
<dbReference type="KEGG" id="mgal:NCTC10186_00779"/>
<name>A0A449B0H8_9BACT</name>
<evidence type="ECO:0000313" key="4">
    <source>
        <dbReference type="Proteomes" id="UP000289862"/>
    </source>
</evidence>
<organism evidence="3 4">
    <name type="scientific">Mycoplasmopsis gallopavonis</name>
    <dbReference type="NCBI Taxonomy" id="76629"/>
    <lineage>
        <taxon>Bacteria</taxon>
        <taxon>Bacillati</taxon>
        <taxon>Mycoplasmatota</taxon>
        <taxon>Mycoplasmoidales</taxon>
        <taxon>Metamycoplasmataceae</taxon>
        <taxon>Mycoplasmopsis</taxon>
    </lineage>
</organism>
<dbReference type="Pfam" id="PF13277">
    <property type="entry name" value="YmdB"/>
    <property type="match status" value="1"/>
</dbReference>
<evidence type="ECO:0000313" key="3">
    <source>
        <dbReference type="EMBL" id="VEU73273.1"/>
    </source>
</evidence>
<keyword evidence="4" id="KW-1185">Reference proteome</keyword>
<dbReference type="GO" id="GO:0046872">
    <property type="term" value="F:metal ion binding"/>
    <property type="evidence" value="ECO:0007669"/>
    <property type="project" value="UniProtKB-KW"/>
</dbReference>
<dbReference type="EMBL" id="LR215032">
    <property type="protein sequence ID" value="VEU73273.1"/>
    <property type="molecule type" value="Genomic_DNA"/>
</dbReference>
<feature type="binding site" evidence="2">
    <location>
        <position position="11"/>
    </location>
    <ligand>
        <name>Fe cation</name>
        <dbReference type="ChEBI" id="CHEBI:24875"/>
        <label>1</label>
    </ligand>
</feature>
<dbReference type="OrthoDB" id="9801109at2"/>
<dbReference type="RefSeq" id="WP_119571801.1">
    <property type="nucleotide sequence ID" value="NZ_LR215032.1"/>
</dbReference>
<feature type="binding site" evidence="2">
    <location>
        <position position="42"/>
    </location>
    <ligand>
        <name>Fe cation</name>
        <dbReference type="ChEBI" id="CHEBI:24875"/>
        <label>1</label>
    </ligand>
</feature>